<dbReference type="InterPro" id="IPR003954">
    <property type="entry name" value="RRM_euk-type"/>
</dbReference>
<dbReference type="GO" id="GO:0005634">
    <property type="term" value="C:nucleus"/>
    <property type="evidence" value="ECO:0007669"/>
    <property type="project" value="UniProtKB-SubCell"/>
</dbReference>
<evidence type="ECO:0000256" key="9">
    <source>
        <dbReference type="ARBA" id="ARBA00023163"/>
    </source>
</evidence>
<feature type="compositionally biased region" description="Low complexity" evidence="14">
    <location>
        <begin position="526"/>
        <end position="542"/>
    </location>
</feature>
<feature type="coiled-coil region" evidence="13">
    <location>
        <begin position="1436"/>
        <end position="1463"/>
    </location>
</feature>
<feature type="compositionally biased region" description="Polar residues" evidence="14">
    <location>
        <begin position="359"/>
        <end position="379"/>
    </location>
</feature>
<dbReference type="InterPro" id="IPR000504">
    <property type="entry name" value="RRM_dom"/>
</dbReference>
<evidence type="ECO:0000313" key="17">
    <source>
        <dbReference type="EMBL" id="KAK0515159.1"/>
    </source>
</evidence>
<dbReference type="GO" id="GO:0003723">
    <property type="term" value="F:RNA binding"/>
    <property type="evidence" value="ECO:0007669"/>
    <property type="project" value="UniProtKB-UniRule"/>
</dbReference>
<keyword evidence="10" id="KW-0539">Nucleus</keyword>
<dbReference type="Gene3D" id="3.30.40.10">
    <property type="entry name" value="Zinc/RING finger domain, C3HC4 (zinc finger)"/>
    <property type="match status" value="1"/>
</dbReference>
<evidence type="ECO:0000256" key="4">
    <source>
        <dbReference type="ARBA" id="ARBA00022771"/>
    </source>
</evidence>
<feature type="compositionally biased region" description="Polar residues" evidence="14">
    <location>
        <begin position="810"/>
        <end position="822"/>
    </location>
</feature>
<feature type="compositionally biased region" description="Low complexity" evidence="14">
    <location>
        <begin position="1056"/>
        <end position="1068"/>
    </location>
</feature>
<dbReference type="GO" id="GO:0016567">
    <property type="term" value="P:protein ubiquitination"/>
    <property type="evidence" value="ECO:0007669"/>
    <property type="project" value="TreeGrafter"/>
</dbReference>
<dbReference type="InterPro" id="IPR001841">
    <property type="entry name" value="Znf_RING"/>
</dbReference>
<evidence type="ECO:0000256" key="3">
    <source>
        <dbReference type="ARBA" id="ARBA00022723"/>
    </source>
</evidence>
<evidence type="ECO:0008006" key="19">
    <source>
        <dbReference type="Google" id="ProtNLM"/>
    </source>
</evidence>
<reference evidence="17" key="1">
    <citation type="submission" date="2023-03" db="EMBL/GenBank/DDBJ databases">
        <title>Complete genome of Cladonia borealis.</title>
        <authorList>
            <person name="Park H."/>
        </authorList>
    </citation>
    <scope>NUCLEOTIDE SEQUENCE</scope>
    <source>
        <strain evidence="17">ANT050790</strain>
    </source>
</reference>
<evidence type="ECO:0000256" key="5">
    <source>
        <dbReference type="ARBA" id="ARBA00022833"/>
    </source>
</evidence>
<feature type="region of interest" description="Disordered" evidence="14">
    <location>
        <begin position="434"/>
        <end position="574"/>
    </location>
</feature>
<dbReference type="GO" id="GO:0030015">
    <property type="term" value="C:CCR4-NOT core complex"/>
    <property type="evidence" value="ECO:0007669"/>
    <property type="project" value="UniProtKB-ARBA"/>
</dbReference>
<feature type="compositionally biased region" description="Polar residues" evidence="14">
    <location>
        <begin position="1220"/>
        <end position="1235"/>
    </location>
</feature>
<feature type="compositionally biased region" description="Polar residues" evidence="14">
    <location>
        <begin position="278"/>
        <end position="290"/>
    </location>
</feature>
<keyword evidence="4 11" id="KW-0863">Zinc-finger</keyword>
<keyword evidence="9" id="KW-0804">Transcription</keyword>
<dbReference type="Pfam" id="PF14570">
    <property type="entry name" value="zf-RING_4"/>
    <property type="match status" value="1"/>
</dbReference>
<dbReference type="GO" id="GO:0008270">
    <property type="term" value="F:zinc ion binding"/>
    <property type="evidence" value="ECO:0007669"/>
    <property type="project" value="UniProtKB-KW"/>
</dbReference>
<feature type="compositionally biased region" description="Polar residues" evidence="14">
    <location>
        <begin position="307"/>
        <end position="320"/>
    </location>
</feature>
<dbReference type="Pfam" id="PF00076">
    <property type="entry name" value="RRM_1"/>
    <property type="match status" value="1"/>
</dbReference>
<evidence type="ECO:0000256" key="8">
    <source>
        <dbReference type="ARBA" id="ARBA00023054"/>
    </source>
</evidence>
<feature type="compositionally biased region" description="Polar residues" evidence="14">
    <location>
        <begin position="1093"/>
        <end position="1106"/>
    </location>
</feature>
<dbReference type="Proteomes" id="UP001166286">
    <property type="component" value="Unassembled WGS sequence"/>
</dbReference>
<evidence type="ECO:0000256" key="12">
    <source>
        <dbReference type="PROSITE-ProRule" id="PRU00176"/>
    </source>
</evidence>
<comment type="subcellular location">
    <subcellularLocation>
        <location evidence="1">Nucleus</location>
    </subcellularLocation>
</comment>
<sequence length="1473" mass="157977">MAGRGLQDAFIDDSDETCPLCVEEFDLSDKNFRPCPCGYQICQFCYNNVKNNMNGLCPACRRPYDDQSIEWKIVSPEEQKADIALQARKKAMARKKENEQRQVETLNRKNLAGIRVVQKNLVYVVGLSQQSSEEEFLRTLRGPQYFGQYGKITKIVVSKAKEGQNGSNSIGVYVTFENREDAARCIAAVDGSQNLDRPLRAQYGTTKYCSAFLRNETCGNRNCTFLHETGEDNDSFSRQDLSSMNALSTQQKPAHQASSSRSMQAPQPQPPPQKAPQNISAAPQATSTQAVRDDDMSRSDSGDGSALPSSASWAAKNPQNDSRRSSKPASVAGPSPVITNASVSQQPTETRTAPIVPETTAQAPDTTSLPSATSPRQSSPEPPHPLEAAFRILKDSSFEYTFDRSLYSEEELRLIESYPPLFDDAGGLKRFRMAKEKERDRQKEEEERNTQGAMSAVEEDEAPASGSLQLGGEPETQDEPNDNTGRLSAQQRGAIQPPFASSQFPFGGSNFQTQNGPSLTRTITPQQQQQFSLLRSQSSRQSPINANQFQQGYTGNTSLHHHQQSNPFQLQNPNQLFSSAQGHTRHASRYTFANDSPSASTAVKPAANPQLMAQQSAMMPSSQTKGFQNQQLHQSNIHGNTFYSGVHGPPPGLKSSGTPPISGGGMFGQGHGFASAMGGSAGFSSNMGSKNSNDDLMRDLLRNRNGSINGQGSDAGKREFKFPFAQQPMTSDAPASSLLSSLYGSQLGAHHGYQDHNLQKQKKKGKKHRHANTSSSGGGGLVDLADPSILQARMHHGAAGQGQFGAQGQDTIKQSSHVPTTESSHHDNNSPTLPEFTSIRSIANPGRVSTATPPGLSLPQDFPPLVTPTVQPAAPAPPRLQRRVTTVSSAIKPVVPNIPTPSSKVSTALKDLQSNEPALDEYPVLPVATSTSESRVKSEALQVDAQNETPVVKATPVTEPVNVSQHVASSALTKAVDKKQRPGKLDIVAAKDGAKSDAEFVDAPSEINKATSEVAGASISSQPPTPGTGVSQASASSAVRPAQSRTITLSKSEIQPASPSISTSATTSKQASRRPSMTSMHRPGTPLDERISDNASFTSTSISRANSPPGRVGSAPVRKMTKSQQKKERQARAKIAEGAAKAEEPAPKAEEVQAPILGRKKKAKKDKIAGTAESTPTVTRPTSPSPREETMEEKVEVSAKPATPVKENTKGSSRMDKETNMPSSPSTPATGDQQKASLTPASLFAQLLKDGEIMASAAELFKSFSGINHRAEPLEPDSACIDQSMLSEEESRQLDCGEAIVLKKAPTDHVVVLPDRKILLGFTAEQASRYLELRKQALLNGDVPSPRALDTRHLAQAGAALATLAPAPGDAASATAATNKLTTSKSKKLVNQFATPTIAGPTTTNNPSNGHSKSATGLSADMINESLRNTSFPLSVEEAEHALSVKRKETEALEKRLNALLKRNKRLLFGNVH</sequence>
<dbReference type="PROSITE" id="PS50089">
    <property type="entry name" value="ZF_RING_2"/>
    <property type="match status" value="1"/>
</dbReference>
<evidence type="ECO:0000256" key="6">
    <source>
        <dbReference type="ARBA" id="ARBA00022884"/>
    </source>
</evidence>
<proteinExistence type="predicted"/>
<dbReference type="SUPFAM" id="SSF54928">
    <property type="entry name" value="RNA-binding domain, RBD"/>
    <property type="match status" value="1"/>
</dbReference>
<accession>A0AA39V6X3</accession>
<organism evidence="17 18">
    <name type="scientific">Cladonia borealis</name>
    <dbReference type="NCBI Taxonomy" id="184061"/>
    <lineage>
        <taxon>Eukaryota</taxon>
        <taxon>Fungi</taxon>
        <taxon>Dikarya</taxon>
        <taxon>Ascomycota</taxon>
        <taxon>Pezizomycotina</taxon>
        <taxon>Lecanoromycetes</taxon>
        <taxon>OSLEUM clade</taxon>
        <taxon>Lecanoromycetidae</taxon>
        <taxon>Lecanorales</taxon>
        <taxon>Lecanorineae</taxon>
        <taxon>Cladoniaceae</taxon>
        <taxon>Cladonia</taxon>
    </lineage>
</organism>
<dbReference type="SMART" id="SM00361">
    <property type="entry name" value="RRM_1"/>
    <property type="match status" value="1"/>
</dbReference>
<feature type="compositionally biased region" description="Basic and acidic residues" evidence="14">
    <location>
        <begin position="1125"/>
        <end position="1151"/>
    </location>
</feature>
<dbReference type="FunFam" id="3.30.70.330:FF:000257">
    <property type="entry name" value="CCR4-NOT core complex subunit Not4"/>
    <property type="match status" value="1"/>
</dbReference>
<dbReference type="InterPro" id="IPR035979">
    <property type="entry name" value="RBD_domain_sf"/>
</dbReference>
<dbReference type="InterPro" id="IPR039515">
    <property type="entry name" value="NOT4_mRING-HC-C4C4"/>
</dbReference>
<dbReference type="FunFam" id="3.30.40.10:FF:000006">
    <property type="entry name" value="CCR4-NOT transcription complex subunit 4"/>
    <property type="match status" value="1"/>
</dbReference>
<feature type="compositionally biased region" description="Basic and acidic residues" evidence="14">
    <location>
        <begin position="434"/>
        <end position="449"/>
    </location>
</feature>
<dbReference type="InterPro" id="IPR013083">
    <property type="entry name" value="Znf_RING/FYVE/PHD"/>
</dbReference>
<feature type="compositionally biased region" description="Polar residues" evidence="14">
    <location>
        <begin position="244"/>
        <end position="253"/>
    </location>
</feature>
<evidence type="ECO:0000256" key="10">
    <source>
        <dbReference type="ARBA" id="ARBA00023242"/>
    </source>
</evidence>
<dbReference type="InterPro" id="IPR012677">
    <property type="entry name" value="Nucleotide-bd_a/b_plait_sf"/>
</dbReference>
<feature type="region of interest" description="Disordered" evidence="14">
    <location>
        <begin position="1397"/>
        <end position="1416"/>
    </location>
</feature>
<evidence type="ECO:0000259" key="15">
    <source>
        <dbReference type="PROSITE" id="PS50089"/>
    </source>
</evidence>
<dbReference type="CDD" id="cd16618">
    <property type="entry name" value="mRING-HC-C4C4_CNOT4"/>
    <property type="match status" value="1"/>
</dbReference>
<feature type="region of interest" description="Disordered" evidence="14">
    <location>
        <begin position="644"/>
        <end position="669"/>
    </location>
</feature>
<feature type="compositionally biased region" description="Basic and acidic residues" evidence="14">
    <location>
        <begin position="1207"/>
        <end position="1219"/>
    </location>
</feature>
<feature type="domain" description="RING-type" evidence="15">
    <location>
        <begin position="18"/>
        <end position="61"/>
    </location>
</feature>
<feature type="compositionally biased region" description="Polar residues" evidence="14">
    <location>
        <begin position="1069"/>
        <end position="1079"/>
    </location>
</feature>
<keyword evidence="5" id="KW-0862">Zinc</keyword>
<keyword evidence="8 13" id="KW-0175">Coiled coil</keyword>
<dbReference type="CDD" id="cd12438">
    <property type="entry name" value="RRM_CNOT4"/>
    <property type="match status" value="1"/>
</dbReference>
<evidence type="ECO:0000256" key="14">
    <source>
        <dbReference type="SAM" id="MobiDB-lite"/>
    </source>
</evidence>
<feature type="compositionally biased region" description="Polar residues" evidence="14">
    <location>
        <begin position="482"/>
        <end position="525"/>
    </location>
</feature>
<keyword evidence="3" id="KW-0479">Metal-binding</keyword>
<feature type="compositionally biased region" description="Low complexity" evidence="14">
    <location>
        <begin position="256"/>
        <end position="266"/>
    </location>
</feature>
<dbReference type="PANTHER" id="PTHR12603:SF0">
    <property type="entry name" value="CCR4-NOT TRANSCRIPTION COMPLEX SUBUNIT 4"/>
    <property type="match status" value="1"/>
</dbReference>
<gene>
    <name evidence="17" type="ORF">JMJ35_002538</name>
</gene>
<keyword evidence="2" id="KW-0678">Repressor</keyword>
<dbReference type="PROSITE" id="PS50102">
    <property type="entry name" value="RRM"/>
    <property type="match status" value="1"/>
</dbReference>
<feature type="compositionally biased region" description="Polar residues" evidence="14">
    <location>
        <begin position="543"/>
        <end position="574"/>
    </location>
</feature>
<dbReference type="InterPro" id="IPR034261">
    <property type="entry name" value="CNOT4_RRM"/>
</dbReference>
<keyword evidence="6 12" id="KW-0694">RNA-binding</keyword>
<comment type="caution">
    <text evidence="17">The sequence shown here is derived from an EMBL/GenBank/DDBJ whole genome shotgun (WGS) entry which is preliminary data.</text>
</comment>
<evidence type="ECO:0000259" key="16">
    <source>
        <dbReference type="PROSITE" id="PS50102"/>
    </source>
</evidence>
<dbReference type="GO" id="GO:0000956">
    <property type="term" value="P:nuclear-transcribed mRNA catabolic process"/>
    <property type="evidence" value="ECO:0007669"/>
    <property type="project" value="UniProtKB-ARBA"/>
</dbReference>
<dbReference type="GO" id="GO:0010557">
    <property type="term" value="P:positive regulation of macromolecule biosynthetic process"/>
    <property type="evidence" value="ECO:0007669"/>
    <property type="project" value="UniProtKB-ARBA"/>
</dbReference>
<dbReference type="GO" id="GO:0051254">
    <property type="term" value="P:positive regulation of RNA metabolic process"/>
    <property type="evidence" value="ECO:0007669"/>
    <property type="project" value="UniProtKB-ARBA"/>
</dbReference>
<evidence type="ECO:0000256" key="2">
    <source>
        <dbReference type="ARBA" id="ARBA00022491"/>
    </source>
</evidence>
<keyword evidence="18" id="KW-1185">Reference proteome</keyword>
<feature type="region of interest" description="Disordered" evidence="14">
    <location>
        <begin position="1013"/>
        <end position="1235"/>
    </location>
</feature>
<name>A0AA39V6X3_9LECA</name>
<evidence type="ECO:0000256" key="13">
    <source>
        <dbReference type="SAM" id="Coils"/>
    </source>
</evidence>
<feature type="region of interest" description="Disordered" evidence="14">
    <location>
        <begin position="755"/>
        <end position="784"/>
    </location>
</feature>
<evidence type="ECO:0000256" key="7">
    <source>
        <dbReference type="ARBA" id="ARBA00023015"/>
    </source>
</evidence>
<feature type="compositionally biased region" description="Basic and acidic residues" evidence="14">
    <location>
        <begin position="291"/>
        <end position="301"/>
    </location>
</feature>
<feature type="compositionally biased region" description="Polar residues" evidence="14">
    <location>
        <begin position="1018"/>
        <end position="1055"/>
    </location>
</feature>
<dbReference type="SUPFAM" id="SSF57850">
    <property type="entry name" value="RING/U-box"/>
    <property type="match status" value="1"/>
</dbReference>
<evidence type="ECO:0000256" key="11">
    <source>
        <dbReference type="PROSITE-ProRule" id="PRU00175"/>
    </source>
</evidence>
<dbReference type="GO" id="GO:0061630">
    <property type="term" value="F:ubiquitin protein ligase activity"/>
    <property type="evidence" value="ECO:0007669"/>
    <property type="project" value="UniProtKB-ARBA"/>
</dbReference>
<feature type="compositionally biased region" description="Basic and acidic residues" evidence="14">
    <location>
        <begin position="1186"/>
        <end position="1197"/>
    </location>
</feature>
<evidence type="ECO:0000256" key="1">
    <source>
        <dbReference type="ARBA" id="ARBA00004123"/>
    </source>
</evidence>
<keyword evidence="7" id="KW-0805">Transcription regulation</keyword>
<feature type="domain" description="RRM" evidence="16">
    <location>
        <begin position="120"/>
        <end position="206"/>
    </location>
</feature>
<feature type="region of interest" description="Disordered" evidence="14">
    <location>
        <begin position="796"/>
        <end position="837"/>
    </location>
</feature>
<evidence type="ECO:0000313" key="18">
    <source>
        <dbReference type="Proteomes" id="UP001166286"/>
    </source>
</evidence>
<dbReference type="PANTHER" id="PTHR12603">
    <property type="entry name" value="CCR4-NOT TRANSCRIPTION COMPLEX RELATED"/>
    <property type="match status" value="1"/>
</dbReference>
<feature type="compositionally biased region" description="Basic residues" evidence="14">
    <location>
        <begin position="759"/>
        <end position="771"/>
    </location>
</feature>
<dbReference type="Gene3D" id="3.30.70.330">
    <property type="match status" value="1"/>
</dbReference>
<dbReference type="InterPro" id="IPR039780">
    <property type="entry name" value="Mot2"/>
</dbReference>
<feature type="compositionally biased region" description="Polar residues" evidence="14">
    <location>
        <begin position="337"/>
        <end position="351"/>
    </location>
</feature>
<dbReference type="EMBL" id="JAFEKC020000004">
    <property type="protein sequence ID" value="KAK0515159.1"/>
    <property type="molecule type" value="Genomic_DNA"/>
</dbReference>
<protein>
    <recommendedName>
        <fullName evidence="19">General negative regulator of transcription subunit 4</fullName>
    </recommendedName>
</protein>
<feature type="region of interest" description="Disordered" evidence="14">
    <location>
        <begin position="244"/>
        <end position="386"/>
    </location>
</feature>